<feature type="compositionally biased region" description="Low complexity" evidence="9">
    <location>
        <begin position="844"/>
        <end position="854"/>
    </location>
</feature>
<dbReference type="AlphaFoldDB" id="A0AAW1NUG8"/>
<dbReference type="PRINTS" id="PR00367">
    <property type="entry name" value="ETHRSPELEMNT"/>
</dbReference>
<keyword evidence="4" id="KW-0805">Transcription regulation</keyword>
<feature type="compositionally biased region" description="Basic and acidic residues" evidence="9">
    <location>
        <begin position="1058"/>
        <end position="1073"/>
    </location>
</feature>
<feature type="compositionally biased region" description="Basic residues" evidence="9">
    <location>
        <begin position="523"/>
        <end position="541"/>
    </location>
</feature>
<comment type="subcellular location">
    <subcellularLocation>
        <location evidence="2">Cytoplasm</location>
    </subcellularLocation>
    <subcellularLocation>
        <location evidence="1">Nucleus</location>
    </subcellularLocation>
</comment>
<dbReference type="Pfam" id="PF00847">
    <property type="entry name" value="AP2"/>
    <property type="match status" value="1"/>
</dbReference>
<evidence type="ECO:0000256" key="9">
    <source>
        <dbReference type="SAM" id="MobiDB-lite"/>
    </source>
</evidence>
<feature type="region of interest" description="Disordered" evidence="9">
    <location>
        <begin position="1115"/>
        <end position="1142"/>
    </location>
</feature>
<feature type="compositionally biased region" description="Basic and acidic residues" evidence="9">
    <location>
        <begin position="667"/>
        <end position="676"/>
    </location>
</feature>
<dbReference type="SUPFAM" id="SSF54171">
    <property type="entry name" value="DNA-binding domain"/>
    <property type="match status" value="1"/>
</dbReference>
<evidence type="ECO:0000256" key="1">
    <source>
        <dbReference type="ARBA" id="ARBA00004123"/>
    </source>
</evidence>
<dbReference type="PANTHER" id="PTHR31661">
    <property type="entry name" value="SIMILAR TO CDNA SEQUENCE BC052040"/>
    <property type="match status" value="1"/>
</dbReference>
<organism evidence="11 12">
    <name type="scientific">Symbiochloris irregularis</name>
    <dbReference type="NCBI Taxonomy" id="706552"/>
    <lineage>
        <taxon>Eukaryota</taxon>
        <taxon>Viridiplantae</taxon>
        <taxon>Chlorophyta</taxon>
        <taxon>core chlorophytes</taxon>
        <taxon>Trebouxiophyceae</taxon>
        <taxon>Trebouxiales</taxon>
        <taxon>Trebouxiaceae</taxon>
        <taxon>Symbiochloris</taxon>
    </lineage>
</organism>
<sequence length="1142" mass="122481">MRREIFREVELALTLPILACPFYQGLEKQYGVSQSSLGCIFAGVVQQRVRQSHHLLKEGIGSICARYWAGEDILELSWATNTPPCLLLRRLLERPPWSFGRQAIAEVLREPKLLARHITAANSELALRLQADVRLAAECDLVFSPQADALRQAAGASHEERLNEDLQLLGLSFWAEKDLREQGFVKTPDVKLQVPFAVRSHIVNWIDSKATFGSDYTHLTQCHGQYQQYVNRYGPGMIIYWFGFVDELLQRRSLLLRGSSFTGQQLARNDARIRRSRCASTSFSRAQEASPTPLIVAQLGDAATVYLHNALTAALTLPRKALSGLQAFGQPPRRRGRPHPATFAPALIAVSRARISPRMLARLLRGVRPSGPASILIIIATLIGAIFTAIRQRIASHVRSCTCCRGYGIARCQLCDGVGVVGWEGKWSHTEACPQCVGRRYIECRDCGGRDQQPHRACLAPAGDWAAIAQRCSRTGVHILNARTTGREAAPTRPLVTSGQPYRVPFHRTPGACCLFQGQSRRPRFPARSYRQRKRRKRPRTRGPLGMSNLSHTVAARSWQFNTAPAQPSGWPAQTVGQSQLAEPESPGGTGCKSPSASSKGGLTAAFQAAAAQALLAENERDARVETSQTSGTGGKAGFETARRQPDASAVAAGSSYDSSTTHHARPSSDSERGISERSPLATPGSTLQQPASLLVRQPNSFSIAMPSSHFQAPAQQPAGLPLGRRADAGPPDSGSSRYPGSVSLGCSPALDSKLEAASSGQKLEIMPLDLKQDSGALSAGSWLPPALFPSQPESSGAFTTGSAPSMTHRPRRLSIKTEGVDGDSASEGASPHAEGTRLKRPCARGAGSASSSAQPMRRSSLPAGISKKGLAGSPAPSKGLVPGGAKSSGNIRFRGVRQRPWGKYAAEIRDPTKGSRLWLGTFDRAEDAALAYDAAARRIRGNLAICNFKPGEEPAPSAEAAGLSVLPEDSKLCEAVPAGTSFGVQIGSLTSSGSVPLGSSAPPDFPLARVPKDLLIGQGVVKSEGKDQGDDEQALRSVSPYIPEAHMSDEEMEEGDDSRGHSEDNPVSHGDDDAMLVGDMELNEASPQTQSAAADPDAEMAVARILLDMQRMNVTRPGRERGRGLRAASLAGQLPERFRDD</sequence>
<feature type="region of interest" description="Disordered" evidence="9">
    <location>
        <begin position="523"/>
        <end position="550"/>
    </location>
</feature>
<feature type="region of interest" description="Disordered" evidence="9">
    <location>
        <begin position="563"/>
        <end position="600"/>
    </location>
</feature>
<evidence type="ECO:0000256" key="4">
    <source>
        <dbReference type="ARBA" id="ARBA00023015"/>
    </source>
</evidence>
<evidence type="ECO:0000313" key="12">
    <source>
        <dbReference type="Proteomes" id="UP001465755"/>
    </source>
</evidence>
<dbReference type="Proteomes" id="UP001465755">
    <property type="component" value="Unassembled WGS sequence"/>
</dbReference>
<feature type="region of interest" description="Disordered" evidence="9">
    <location>
        <begin position="620"/>
        <end position="690"/>
    </location>
</feature>
<dbReference type="PROSITE" id="PS51032">
    <property type="entry name" value="AP2_ERF"/>
    <property type="match status" value="1"/>
</dbReference>
<dbReference type="GO" id="GO:0005634">
    <property type="term" value="C:nucleus"/>
    <property type="evidence" value="ECO:0007669"/>
    <property type="project" value="UniProtKB-SubCell"/>
</dbReference>
<proteinExistence type="predicted"/>
<dbReference type="FunFam" id="3.30.730.10:FF:000001">
    <property type="entry name" value="Ethylene-responsive transcription factor 2"/>
    <property type="match status" value="1"/>
</dbReference>
<dbReference type="Gene3D" id="3.30.730.10">
    <property type="entry name" value="AP2/ERF domain"/>
    <property type="match status" value="1"/>
</dbReference>
<keyword evidence="7" id="KW-0539">Nucleus</keyword>
<evidence type="ECO:0000256" key="6">
    <source>
        <dbReference type="ARBA" id="ARBA00023163"/>
    </source>
</evidence>
<name>A0AAW1NUG8_9CHLO</name>
<evidence type="ECO:0000256" key="2">
    <source>
        <dbReference type="ARBA" id="ARBA00004496"/>
    </source>
</evidence>
<dbReference type="EMBL" id="JALJOQ010000132">
    <property type="protein sequence ID" value="KAK9794953.1"/>
    <property type="molecule type" value="Genomic_DNA"/>
</dbReference>
<keyword evidence="6" id="KW-0804">Transcription</keyword>
<evidence type="ECO:0000256" key="5">
    <source>
        <dbReference type="ARBA" id="ARBA00023125"/>
    </source>
</evidence>
<evidence type="ECO:0000256" key="8">
    <source>
        <dbReference type="ARBA" id="ARBA00023480"/>
    </source>
</evidence>
<dbReference type="PANTHER" id="PTHR31661:SF1">
    <property type="entry name" value="CDAN1-INTERACTING NUCLEASE 1"/>
    <property type="match status" value="1"/>
</dbReference>
<dbReference type="GO" id="GO:0003700">
    <property type="term" value="F:DNA-binding transcription factor activity"/>
    <property type="evidence" value="ECO:0007669"/>
    <property type="project" value="InterPro"/>
</dbReference>
<dbReference type="GO" id="GO:0005737">
    <property type="term" value="C:cytoplasm"/>
    <property type="evidence" value="ECO:0007669"/>
    <property type="project" value="UniProtKB-SubCell"/>
</dbReference>
<comment type="caution">
    <text evidence="11">The sequence shown here is derived from an EMBL/GenBank/DDBJ whole genome shotgun (WGS) entry which is preliminary data.</text>
</comment>
<dbReference type="InterPro" id="IPR029404">
    <property type="entry name" value="CDIN1"/>
</dbReference>
<feature type="region of interest" description="Disordered" evidence="9">
    <location>
        <begin position="710"/>
        <end position="745"/>
    </location>
</feature>
<evidence type="ECO:0000256" key="7">
    <source>
        <dbReference type="ARBA" id="ARBA00023242"/>
    </source>
</evidence>
<dbReference type="CDD" id="cd00018">
    <property type="entry name" value="AP2"/>
    <property type="match status" value="1"/>
</dbReference>
<dbReference type="Pfam" id="PF14811">
    <property type="entry name" value="TPD"/>
    <property type="match status" value="1"/>
</dbReference>
<keyword evidence="5" id="KW-0238">DNA-binding</keyword>
<feature type="region of interest" description="Disordered" evidence="9">
    <location>
        <begin position="1023"/>
        <end position="1075"/>
    </location>
</feature>
<feature type="domain" description="AP2/ERF" evidence="10">
    <location>
        <begin position="893"/>
        <end position="950"/>
    </location>
</feature>
<reference evidence="11 12" key="1">
    <citation type="journal article" date="2024" name="Nat. Commun.">
        <title>Phylogenomics reveals the evolutionary origins of lichenization in chlorophyte algae.</title>
        <authorList>
            <person name="Puginier C."/>
            <person name="Libourel C."/>
            <person name="Otte J."/>
            <person name="Skaloud P."/>
            <person name="Haon M."/>
            <person name="Grisel S."/>
            <person name="Petersen M."/>
            <person name="Berrin J.G."/>
            <person name="Delaux P.M."/>
            <person name="Dal Grande F."/>
            <person name="Keller J."/>
        </authorList>
    </citation>
    <scope>NUCLEOTIDE SEQUENCE [LARGE SCALE GENOMIC DNA]</scope>
    <source>
        <strain evidence="11 12">SAG 2036</strain>
    </source>
</reference>
<dbReference type="InterPro" id="IPR036955">
    <property type="entry name" value="AP2/ERF_dom_sf"/>
</dbReference>
<evidence type="ECO:0000256" key="3">
    <source>
        <dbReference type="ARBA" id="ARBA00022490"/>
    </source>
</evidence>
<dbReference type="InterPro" id="IPR016177">
    <property type="entry name" value="DNA-bd_dom_sf"/>
</dbReference>
<protein>
    <recommendedName>
        <fullName evidence="8">CDAN1-interacting nuclease 1</fullName>
    </recommendedName>
</protein>
<dbReference type="GO" id="GO:0003677">
    <property type="term" value="F:DNA binding"/>
    <property type="evidence" value="ECO:0007669"/>
    <property type="project" value="UniProtKB-KW"/>
</dbReference>
<feature type="region of interest" description="Disordered" evidence="9">
    <location>
        <begin position="790"/>
        <end position="892"/>
    </location>
</feature>
<keyword evidence="3" id="KW-0963">Cytoplasm</keyword>
<evidence type="ECO:0000313" key="11">
    <source>
        <dbReference type="EMBL" id="KAK9794953.1"/>
    </source>
</evidence>
<keyword evidence="12" id="KW-1185">Reference proteome</keyword>
<feature type="compositionally biased region" description="Polar residues" evidence="9">
    <location>
        <begin position="792"/>
        <end position="806"/>
    </location>
</feature>
<dbReference type="SMART" id="SM00380">
    <property type="entry name" value="AP2"/>
    <property type="match status" value="1"/>
</dbReference>
<evidence type="ECO:0000259" key="10">
    <source>
        <dbReference type="PROSITE" id="PS51032"/>
    </source>
</evidence>
<accession>A0AAW1NUG8</accession>
<dbReference type="InterPro" id="IPR001471">
    <property type="entry name" value="AP2/ERF_dom"/>
</dbReference>
<gene>
    <name evidence="11" type="ORF">WJX73_001049</name>
</gene>